<comment type="caution">
    <text evidence="1">The sequence shown here is derived from an EMBL/GenBank/DDBJ whole genome shotgun (WGS) entry which is preliminary data.</text>
</comment>
<reference evidence="1" key="1">
    <citation type="journal article" date="2019" name="bioRxiv">
        <title>The Genome of the Zebra Mussel, Dreissena polymorpha: A Resource for Invasive Species Research.</title>
        <authorList>
            <person name="McCartney M.A."/>
            <person name="Auch B."/>
            <person name="Kono T."/>
            <person name="Mallez S."/>
            <person name="Zhang Y."/>
            <person name="Obille A."/>
            <person name="Becker A."/>
            <person name="Abrahante J.E."/>
            <person name="Garbe J."/>
            <person name="Badalamenti J.P."/>
            <person name="Herman A."/>
            <person name="Mangelson H."/>
            <person name="Liachko I."/>
            <person name="Sullivan S."/>
            <person name="Sone E.D."/>
            <person name="Koren S."/>
            <person name="Silverstein K.A.T."/>
            <person name="Beckman K.B."/>
            <person name="Gohl D.M."/>
        </authorList>
    </citation>
    <scope>NUCLEOTIDE SEQUENCE</scope>
    <source>
        <strain evidence="1">Duluth1</strain>
        <tissue evidence="1">Whole animal</tissue>
    </source>
</reference>
<dbReference type="EMBL" id="JAIWYP010000010">
    <property type="protein sequence ID" value="KAH3750402.1"/>
    <property type="molecule type" value="Genomic_DNA"/>
</dbReference>
<evidence type="ECO:0000313" key="2">
    <source>
        <dbReference type="Proteomes" id="UP000828390"/>
    </source>
</evidence>
<protein>
    <submittedName>
        <fullName evidence="1">Uncharacterized protein</fullName>
    </submittedName>
</protein>
<gene>
    <name evidence="1" type="ORF">DPMN_184924</name>
</gene>
<proteinExistence type="predicted"/>
<accession>A0A9D4I8A8</accession>
<keyword evidence="2" id="KW-1185">Reference proteome</keyword>
<reference evidence="1" key="2">
    <citation type="submission" date="2020-11" db="EMBL/GenBank/DDBJ databases">
        <authorList>
            <person name="McCartney M.A."/>
            <person name="Auch B."/>
            <person name="Kono T."/>
            <person name="Mallez S."/>
            <person name="Becker A."/>
            <person name="Gohl D.M."/>
            <person name="Silverstein K.A.T."/>
            <person name="Koren S."/>
            <person name="Bechman K.B."/>
            <person name="Herman A."/>
            <person name="Abrahante J.E."/>
            <person name="Garbe J."/>
        </authorList>
    </citation>
    <scope>NUCLEOTIDE SEQUENCE</scope>
    <source>
        <strain evidence="1">Duluth1</strain>
        <tissue evidence="1">Whole animal</tissue>
    </source>
</reference>
<organism evidence="1 2">
    <name type="scientific">Dreissena polymorpha</name>
    <name type="common">Zebra mussel</name>
    <name type="synonym">Mytilus polymorpha</name>
    <dbReference type="NCBI Taxonomy" id="45954"/>
    <lineage>
        <taxon>Eukaryota</taxon>
        <taxon>Metazoa</taxon>
        <taxon>Spiralia</taxon>
        <taxon>Lophotrochozoa</taxon>
        <taxon>Mollusca</taxon>
        <taxon>Bivalvia</taxon>
        <taxon>Autobranchia</taxon>
        <taxon>Heteroconchia</taxon>
        <taxon>Euheterodonta</taxon>
        <taxon>Imparidentia</taxon>
        <taxon>Neoheterodontei</taxon>
        <taxon>Myida</taxon>
        <taxon>Dreissenoidea</taxon>
        <taxon>Dreissenidae</taxon>
        <taxon>Dreissena</taxon>
    </lineage>
</organism>
<sequence length="54" mass="5820">MRVPCSNRGRKAAQINAGFLKGVSSTSFGDTASSRILTHQTSLIHVTSVCKDKR</sequence>
<dbReference type="AlphaFoldDB" id="A0A9D4I8A8"/>
<dbReference type="Proteomes" id="UP000828390">
    <property type="component" value="Unassembled WGS sequence"/>
</dbReference>
<evidence type="ECO:0000313" key="1">
    <source>
        <dbReference type="EMBL" id="KAH3750402.1"/>
    </source>
</evidence>
<name>A0A9D4I8A8_DREPO</name>